<accession>A0ABT0IJZ5</accession>
<proteinExistence type="predicted"/>
<dbReference type="EMBL" id="JALPTH010000047">
    <property type="protein sequence ID" value="MCK8681627.1"/>
    <property type="molecule type" value="Genomic_DNA"/>
</dbReference>
<name>A0ABT0IJZ5_9ACTN</name>
<organism evidence="1 2">
    <name type="scientific">Streptomyces lichenis</name>
    <dbReference type="NCBI Taxonomy" id="2306967"/>
    <lineage>
        <taxon>Bacteria</taxon>
        <taxon>Bacillati</taxon>
        <taxon>Actinomycetota</taxon>
        <taxon>Actinomycetes</taxon>
        <taxon>Kitasatosporales</taxon>
        <taxon>Streptomycetaceae</taxon>
        <taxon>Streptomyces</taxon>
    </lineage>
</organism>
<gene>
    <name evidence="1" type="ORF">M1O15_30355</name>
</gene>
<keyword evidence="2" id="KW-1185">Reference proteome</keyword>
<dbReference type="RefSeq" id="WP_248637451.1">
    <property type="nucleotide sequence ID" value="NZ_JALPTH010000047.1"/>
</dbReference>
<sequence>MPDRRPRGYQPDWQPRSATLELLTAVELVLGRYAAQLPLTIRQIWYAALAEGAPGTAGVLIGRERGQDGGGGRGQERSYRRLVELIGMARRSGRISWLAVQDDSDTAVLPTAYDGPAGFHRARVEAALGYRLDRQSGQEARLELWCDTPGLVPQLAGVTDPWGVPVYAAPRGLHGRRAAALRAAACGHGALRILVVGDRDPMALQLYGALAEDVTAFAATDAPDVRVLFERLAVTEEQIEAYALPAAPARAGDRGTPAGAPATHAEALPPDVLARLVREAVSRGYDTTVLAEVLAREEADRRTLLDRPHP</sequence>
<protein>
    <submittedName>
        <fullName evidence="1">Uncharacterized protein</fullName>
    </submittedName>
</protein>
<dbReference type="Proteomes" id="UP001522868">
    <property type="component" value="Unassembled WGS sequence"/>
</dbReference>
<reference evidence="1 2" key="1">
    <citation type="submission" date="2022-04" db="EMBL/GenBank/DDBJ databases">
        <title>Streptomyces sp. nov. LCR6-01 isolated from Lichen of Dirinaria sp.</title>
        <authorList>
            <person name="Kanchanasin P."/>
            <person name="Tanasupawat S."/>
            <person name="Phongsopitanun W."/>
        </authorList>
    </citation>
    <scope>NUCLEOTIDE SEQUENCE [LARGE SCALE GENOMIC DNA]</scope>
    <source>
        <strain evidence="1 2">LCR6-01</strain>
    </source>
</reference>
<evidence type="ECO:0000313" key="1">
    <source>
        <dbReference type="EMBL" id="MCK8681627.1"/>
    </source>
</evidence>
<comment type="caution">
    <text evidence="1">The sequence shown here is derived from an EMBL/GenBank/DDBJ whole genome shotgun (WGS) entry which is preliminary data.</text>
</comment>
<evidence type="ECO:0000313" key="2">
    <source>
        <dbReference type="Proteomes" id="UP001522868"/>
    </source>
</evidence>